<keyword evidence="2" id="KW-1185">Reference proteome</keyword>
<gene>
    <name evidence="1" type="ORF">CWE11_02215</name>
</gene>
<dbReference type="OrthoDB" id="9896995at2"/>
<proteinExistence type="predicted"/>
<dbReference type="RefSeq" id="WP_126775957.1">
    <property type="nucleotide sequence ID" value="NZ_PIPM01000001.1"/>
</dbReference>
<dbReference type="EMBL" id="PIPM01000001">
    <property type="protein sequence ID" value="RUO36648.1"/>
    <property type="molecule type" value="Genomic_DNA"/>
</dbReference>
<accession>A0A432WSB8</accession>
<dbReference type="PROSITE" id="PS51257">
    <property type="entry name" value="PROKAR_LIPOPROTEIN"/>
    <property type="match status" value="1"/>
</dbReference>
<comment type="caution">
    <text evidence="1">The sequence shown here is derived from an EMBL/GenBank/DDBJ whole genome shotgun (WGS) entry which is preliminary data.</text>
</comment>
<dbReference type="AlphaFoldDB" id="A0A432WSB8"/>
<organism evidence="1 2">
    <name type="scientific">Aliidiomarina sanyensis</name>
    <dbReference type="NCBI Taxonomy" id="1249555"/>
    <lineage>
        <taxon>Bacteria</taxon>
        <taxon>Pseudomonadati</taxon>
        <taxon>Pseudomonadota</taxon>
        <taxon>Gammaproteobacteria</taxon>
        <taxon>Alteromonadales</taxon>
        <taxon>Idiomarinaceae</taxon>
        <taxon>Aliidiomarina</taxon>
    </lineage>
</organism>
<evidence type="ECO:0000313" key="2">
    <source>
        <dbReference type="Proteomes" id="UP000288405"/>
    </source>
</evidence>
<dbReference type="Proteomes" id="UP000288405">
    <property type="component" value="Unassembled WGS sequence"/>
</dbReference>
<protein>
    <submittedName>
        <fullName evidence="1">Uncharacterized protein</fullName>
    </submittedName>
</protein>
<name>A0A432WSB8_9GAMM</name>
<sequence>MTQQTGKAFAQRITAFGVAFLMMGCGDARFNCGSAEVHELVISESQSRFTAQLFEEYLGNETLAESESDLLSLAQSQAREIQLENPRQIRKNYVEKELLCLAVVRTPRDAALPVSYTVTLDAASNLSISLR</sequence>
<evidence type="ECO:0000313" key="1">
    <source>
        <dbReference type="EMBL" id="RUO36648.1"/>
    </source>
</evidence>
<reference evidence="1 2" key="1">
    <citation type="journal article" date="2011" name="Front. Microbiol.">
        <title>Genomic signatures of strain selection and enhancement in Bacillus atrophaeus var. globigii, a historical biowarfare simulant.</title>
        <authorList>
            <person name="Gibbons H.S."/>
            <person name="Broomall S.M."/>
            <person name="McNew L.A."/>
            <person name="Daligault H."/>
            <person name="Chapman C."/>
            <person name="Bruce D."/>
            <person name="Karavis M."/>
            <person name="Krepps M."/>
            <person name="McGregor P.A."/>
            <person name="Hong C."/>
            <person name="Park K.H."/>
            <person name="Akmal A."/>
            <person name="Feldman A."/>
            <person name="Lin J.S."/>
            <person name="Chang W.E."/>
            <person name="Higgs B.W."/>
            <person name="Demirev P."/>
            <person name="Lindquist J."/>
            <person name="Liem A."/>
            <person name="Fochler E."/>
            <person name="Read T.D."/>
            <person name="Tapia R."/>
            <person name="Johnson S."/>
            <person name="Bishop-Lilly K.A."/>
            <person name="Detter C."/>
            <person name="Han C."/>
            <person name="Sozhamannan S."/>
            <person name="Rosenzweig C.N."/>
            <person name="Skowronski E.W."/>
        </authorList>
    </citation>
    <scope>NUCLEOTIDE SEQUENCE [LARGE SCALE GENOMIC DNA]</scope>
    <source>
        <strain evidence="1 2">GYP-17</strain>
    </source>
</reference>